<dbReference type="Pfam" id="PF03647">
    <property type="entry name" value="Tmemb_14"/>
    <property type="match status" value="1"/>
</dbReference>
<dbReference type="InterPro" id="IPR005349">
    <property type="entry name" value="TMEM14"/>
</dbReference>
<accession>A0A448YPL0</accession>
<feature type="transmembrane region" description="Helical" evidence="6">
    <location>
        <begin position="81"/>
        <end position="97"/>
    </location>
</feature>
<evidence type="ECO:0000256" key="1">
    <source>
        <dbReference type="ARBA" id="ARBA00004370"/>
    </source>
</evidence>
<keyword evidence="4 6" id="KW-1133">Transmembrane helix</keyword>
<evidence type="ECO:0000256" key="2">
    <source>
        <dbReference type="ARBA" id="ARBA00007590"/>
    </source>
</evidence>
<feature type="transmembrane region" description="Helical" evidence="6">
    <location>
        <begin position="52"/>
        <end position="69"/>
    </location>
</feature>
<feature type="transmembrane region" description="Helical" evidence="6">
    <location>
        <begin position="29"/>
        <end position="46"/>
    </location>
</feature>
<dbReference type="AlphaFoldDB" id="A0A448YPL0"/>
<evidence type="ECO:0000256" key="4">
    <source>
        <dbReference type="ARBA" id="ARBA00022989"/>
    </source>
</evidence>
<keyword evidence="3 6" id="KW-0812">Transmembrane</keyword>
<dbReference type="InterPro" id="IPR044890">
    <property type="entry name" value="TMEM14_sf"/>
</dbReference>
<protein>
    <submittedName>
        <fullName evidence="7">DEKNAAC103953</fullName>
    </submittedName>
</protein>
<dbReference type="OrthoDB" id="5620at2759"/>
<dbReference type="Gene3D" id="1.10.10.1740">
    <property type="entry name" value="Transmembrane protein 14-like"/>
    <property type="match status" value="1"/>
</dbReference>
<evidence type="ECO:0000313" key="7">
    <source>
        <dbReference type="EMBL" id="VEU22864.1"/>
    </source>
</evidence>
<dbReference type="Proteomes" id="UP000290900">
    <property type="component" value="Unassembled WGS sequence"/>
</dbReference>
<dbReference type="FunCoup" id="A0A448YPL0">
    <property type="interactions" value="75"/>
</dbReference>
<dbReference type="EMBL" id="CAACVR010000032">
    <property type="protein sequence ID" value="VEU22864.1"/>
    <property type="molecule type" value="Genomic_DNA"/>
</dbReference>
<evidence type="ECO:0000256" key="6">
    <source>
        <dbReference type="SAM" id="Phobius"/>
    </source>
</evidence>
<dbReference type="InParanoid" id="A0A448YPL0"/>
<comment type="subcellular location">
    <subcellularLocation>
        <location evidence="1">Membrane</location>
    </subcellularLocation>
</comment>
<evidence type="ECO:0000256" key="5">
    <source>
        <dbReference type="ARBA" id="ARBA00023136"/>
    </source>
</evidence>
<reference evidence="7 8" key="1">
    <citation type="submission" date="2018-12" db="EMBL/GenBank/DDBJ databases">
        <authorList>
            <person name="Tiukova I."/>
            <person name="Dainat J."/>
        </authorList>
    </citation>
    <scope>NUCLEOTIDE SEQUENCE [LARGE SCALE GENOMIC DNA]</scope>
</reference>
<keyword evidence="8" id="KW-1185">Reference proteome</keyword>
<gene>
    <name evidence="7" type="ORF">BRENAR_LOCUS3595</name>
</gene>
<sequence>MDHPAWALGTLSLVGGIAGYARKGSVPSITAGTALAVLYYTAGYLLHENKEYGIHTALLASSITLFAGVGRAASSSIRKPVPLALTTVGTISTLYFAKKYSEFYL</sequence>
<comment type="similarity">
    <text evidence="2">Belongs to the TMEM14 family.</text>
</comment>
<keyword evidence="5 6" id="KW-0472">Membrane</keyword>
<dbReference type="GO" id="GO:0016020">
    <property type="term" value="C:membrane"/>
    <property type="evidence" value="ECO:0007669"/>
    <property type="project" value="UniProtKB-SubCell"/>
</dbReference>
<name>A0A448YPL0_BRENA</name>
<proteinExistence type="inferred from homology"/>
<evidence type="ECO:0000313" key="8">
    <source>
        <dbReference type="Proteomes" id="UP000290900"/>
    </source>
</evidence>
<evidence type="ECO:0000256" key="3">
    <source>
        <dbReference type="ARBA" id="ARBA00022692"/>
    </source>
</evidence>
<organism evidence="7 8">
    <name type="scientific">Brettanomyces naardenensis</name>
    <name type="common">Yeast</name>
    <dbReference type="NCBI Taxonomy" id="13370"/>
    <lineage>
        <taxon>Eukaryota</taxon>
        <taxon>Fungi</taxon>
        <taxon>Dikarya</taxon>
        <taxon>Ascomycota</taxon>
        <taxon>Saccharomycotina</taxon>
        <taxon>Pichiomycetes</taxon>
        <taxon>Pichiales</taxon>
        <taxon>Pichiaceae</taxon>
        <taxon>Brettanomyces</taxon>
    </lineage>
</organism>